<sequence length="61" mass="6292">MRQIPLTPRQLAGRTAIYAVNAPVTGAPVSVIGGPGGFGDTFTGTVHRLQLFRGDAQGADI</sequence>
<dbReference type="STRING" id="282683.SAMN04488105_110165"/>
<dbReference type="RefSeq" id="WP_089961125.1">
    <property type="nucleotide sequence ID" value="NZ_FNAV01000010.1"/>
</dbReference>
<proteinExistence type="predicted"/>
<dbReference type="AlphaFoldDB" id="A0A1G7HA77"/>
<evidence type="ECO:0000313" key="2">
    <source>
        <dbReference type="Proteomes" id="UP000198994"/>
    </source>
</evidence>
<organism evidence="1 2">
    <name type="scientific">Salipiger thiooxidans</name>
    <dbReference type="NCBI Taxonomy" id="282683"/>
    <lineage>
        <taxon>Bacteria</taxon>
        <taxon>Pseudomonadati</taxon>
        <taxon>Pseudomonadota</taxon>
        <taxon>Alphaproteobacteria</taxon>
        <taxon>Rhodobacterales</taxon>
        <taxon>Roseobacteraceae</taxon>
        <taxon>Salipiger</taxon>
    </lineage>
</organism>
<dbReference type="Proteomes" id="UP000198994">
    <property type="component" value="Unassembled WGS sequence"/>
</dbReference>
<reference evidence="2" key="1">
    <citation type="submission" date="2016-10" db="EMBL/GenBank/DDBJ databases">
        <authorList>
            <person name="Varghese N."/>
            <person name="Submissions S."/>
        </authorList>
    </citation>
    <scope>NUCLEOTIDE SEQUENCE [LARGE SCALE GENOMIC DNA]</scope>
    <source>
        <strain evidence="2">DSM 10146</strain>
    </source>
</reference>
<accession>A0A1G7HA77</accession>
<protein>
    <submittedName>
        <fullName evidence="1">Uncharacterized protein</fullName>
    </submittedName>
</protein>
<gene>
    <name evidence="1" type="ORF">SAMN04488105_110165</name>
</gene>
<evidence type="ECO:0000313" key="1">
    <source>
        <dbReference type="EMBL" id="SDE97223.1"/>
    </source>
</evidence>
<dbReference type="EMBL" id="FNAV01000010">
    <property type="protein sequence ID" value="SDE97223.1"/>
    <property type="molecule type" value="Genomic_DNA"/>
</dbReference>
<keyword evidence="2" id="KW-1185">Reference proteome</keyword>
<name>A0A1G7HA77_9RHOB</name>